<dbReference type="SUPFAM" id="SSF110857">
    <property type="entry name" value="Gamma-glutamyl cyclotransferase-like"/>
    <property type="match status" value="1"/>
</dbReference>
<reference evidence="8 9" key="1">
    <citation type="submission" date="2020-02" db="EMBL/GenBank/DDBJ databases">
        <authorList>
            <person name="Ferguson B K."/>
        </authorList>
    </citation>
    <scope>NUCLEOTIDE SEQUENCE [LARGE SCALE GENOMIC DNA]</scope>
</reference>
<dbReference type="InterPro" id="IPR036568">
    <property type="entry name" value="GGCT-like_sf"/>
</dbReference>
<dbReference type="EC" id="4.3.2.7" evidence="2"/>
<dbReference type="GO" id="GO:0005737">
    <property type="term" value="C:cytoplasm"/>
    <property type="evidence" value="ECO:0007669"/>
    <property type="project" value="TreeGrafter"/>
</dbReference>
<dbReference type="CDD" id="cd06661">
    <property type="entry name" value="GGCT_like"/>
    <property type="match status" value="1"/>
</dbReference>
<dbReference type="EMBL" id="CADCXU010035277">
    <property type="protein sequence ID" value="CAB0020368.1"/>
    <property type="molecule type" value="Genomic_DNA"/>
</dbReference>
<organism evidence="8 9">
    <name type="scientific">Nesidiocoris tenuis</name>
    <dbReference type="NCBI Taxonomy" id="355587"/>
    <lineage>
        <taxon>Eukaryota</taxon>
        <taxon>Metazoa</taxon>
        <taxon>Ecdysozoa</taxon>
        <taxon>Arthropoda</taxon>
        <taxon>Hexapoda</taxon>
        <taxon>Insecta</taxon>
        <taxon>Pterygota</taxon>
        <taxon>Neoptera</taxon>
        <taxon>Paraneoptera</taxon>
        <taxon>Hemiptera</taxon>
        <taxon>Heteroptera</taxon>
        <taxon>Panheteroptera</taxon>
        <taxon>Cimicomorpha</taxon>
        <taxon>Miridae</taxon>
        <taxon>Dicyphina</taxon>
        <taxon>Nesidiocoris</taxon>
    </lineage>
</organism>
<comment type="function">
    <text evidence="5">Catalyzes the cleavage of glutathione into 5-oxo-L-proline and a Cys-Gly dipeptide. Acts specifically on glutathione, but not on other gamma-glutamyl peptides.</text>
</comment>
<comment type="catalytic activity">
    <reaction evidence="6">
        <text>glutathione = L-cysteinylglycine + 5-oxo-L-proline</text>
        <dbReference type="Rhea" id="RHEA:47724"/>
        <dbReference type="ChEBI" id="CHEBI:57925"/>
        <dbReference type="ChEBI" id="CHEBI:58402"/>
        <dbReference type="ChEBI" id="CHEBI:61694"/>
        <dbReference type="EC" id="4.3.2.7"/>
    </reaction>
</comment>
<accession>A0A6H5HTC8</accession>
<dbReference type="PANTHER" id="PTHR12192">
    <property type="entry name" value="CATION TRANSPORT PROTEIN CHAC-RELATED"/>
    <property type="match status" value="1"/>
</dbReference>
<evidence type="ECO:0000256" key="4">
    <source>
        <dbReference type="ARBA" id="ARBA00043195"/>
    </source>
</evidence>
<dbReference type="Pfam" id="PF04752">
    <property type="entry name" value="ChaC"/>
    <property type="match status" value="1"/>
</dbReference>
<evidence type="ECO:0000313" key="8">
    <source>
        <dbReference type="EMBL" id="CAB0020370.1"/>
    </source>
</evidence>
<proteinExistence type="inferred from homology"/>
<evidence type="ECO:0000256" key="6">
    <source>
        <dbReference type="ARBA" id="ARBA00048073"/>
    </source>
</evidence>
<sequence>MWLFGYGSLIWKVDFPIRRRVVGYIKGYVRRFYQGSPEHRGAPLKPGRVVTLLPSSNCEDVVWGVAYEIRKEDVAGVVDSLDVREKSGYEKKTVTFYPTDDSIEDKTPFDLTVYIADPKNEWYREEPDMKTIAAEIAECRGMSGPNAEYLFKLADAVRQMTPQACDPHLFELEAEVKRIVEAKQKP</sequence>
<evidence type="ECO:0000313" key="7">
    <source>
        <dbReference type="EMBL" id="CAB0020368.1"/>
    </source>
</evidence>
<keyword evidence="9" id="KW-1185">Reference proteome</keyword>
<dbReference type="GO" id="GO:0006751">
    <property type="term" value="P:glutathione catabolic process"/>
    <property type="evidence" value="ECO:0007669"/>
    <property type="project" value="InterPro"/>
</dbReference>
<keyword evidence="3" id="KW-0456">Lyase</keyword>
<dbReference type="InterPro" id="IPR013024">
    <property type="entry name" value="GGCT-like"/>
</dbReference>
<evidence type="ECO:0000313" key="9">
    <source>
        <dbReference type="Proteomes" id="UP000479000"/>
    </source>
</evidence>
<dbReference type="PANTHER" id="PTHR12192:SF2">
    <property type="entry name" value="GLUTATHIONE-SPECIFIC GAMMA-GLUTAMYLCYCLOTRANSFERASE 2"/>
    <property type="match status" value="1"/>
</dbReference>
<dbReference type="OrthoDB" id="1933483at2759"/>
<evidence type="ECO:0000256" key="5">
    <source>
        <dbReference type="ARBA" id="ARBA00045227"/>
    </source>
</evidence>
<dbReference type="Gene3D" id="3.10.490.10">
    <property type="entry name" value="Gamma-glutamyl cyclotransferase-like"/>
    <property type="match status" value="1"/>
</dbReference>
<name>A0A6H5HTC8_9HEMI</name>
<evidence type="ECO:0000256" key="3">
    <source>
        <dbReference type="ARBA" id="ARBA00023239"/>
    </source>
</evidence>
<dbReference type="AlphaFoldDB" id="A0A6H5HTC8"/>
<gene>
    <name evidence="7" type="ORF">NTEN_LOCUS23956</name>
    <name evidence="8" type="ORF">NTEN_LOCUS23958</name>
</gene>
<dbReference type="GO" id="GO:0061928">
    <property type="term" value="F:glutathione specific gamma-glutamylcyclotransferase activity"/>
    <property type="evidence" value="ECO:0007669"/>
    <property type="project" value="UniProtKB-EC"/>
</dbReference>
<comment type="similarity">
    <text evidence="1">Belongs to the gamma-glutamylcyclotransferase family. ChaC subfamily.</text>
</comment>
<dbReference type="EMBL" id="CADCXU010035278">
    <property type="protein sequence ID" value="CAB0020370.1"/>
    <property type="molecule type" value="Genomic_DNA"/>
</dbReference>
<evidence type="ECO:0000256" key="1">
    <source>
        <dbReference type="ARBA" id="ARBA00009662"/>
    </source>
</evidence>
<protein>
    <recommendedName>
        <fullName evidence="2">glutathione-specific gamma-glutamylcyclotransferase</fullName>
        <ecNumber evidence="2">4.3.2.7</ecNumber>
    </recommendedName>
    <alternativeName>
        <fullName evidence="4">Cation transport regulator-like protein 2</fullName>
    </alternativeName>
</protein>
<dbReference type="InterPro" id="IPR006840">
    <property type="entry name" value="ChaC"/>
</dbReference>
<evidence type="ECO:0000256" key="2">
    <source>
        <dbReference type="ARBA" id="ARBA00012344"/>
    </source>
</evidence>
<dbReference type="Proteomes" id="UP000479000">
    <property type="component" value="Unassembled WGS sequence"/>
</dbReference>